<proteinExistence type="predicted"/>
<gene>
    <name evidence="1" type="ORF">LCGC14_2893580</name>
</gene>
<sequence length="27" mass="2762">LPEIHAGKDISAIEKPKKGSFIVVGAG</sequence>
<evidence type="ECO:0000313" key="1">
    <source>
        <dbReference type="EMBL" id="KKK73465.1"/>
    </source>
</evidence>
<organism evidence="1">
    <name type="scientific">marine sediment metagenome</name>
    <dbReference type="NCBI Taxonomy" id="412755"/>
    <lineage>
        <taxon>unclassified sequences</taxon>
        <taxon>metagenomes</taxon>
        <taxon>ecological metagenomes</taxon>
    </lineage>
</organism>
<reference evidence="1" key="1">
    <citation type="journal article" date="2015" name="Nature">
        <title>Complex archaea that bridge the gap between prokaryotes and eukaryotes.</title>
        <authorList>
            <person name="Spang A."/>
            <person name="Saw J.H."/>
            <person name="Jorgensen S.L."/>
            <person name="Zaremba-Niedzwiedzka K."/>
            <person name="Martijn J."/>
            <person name="Lind A.E."/>
            <person name="van Eijk R."/>
            <person name="Schleper C."/>
            <person name="Guy L."/>
            <person name="Ettema T.J."/>
        </authorList>
    </citation>
    <scope>NUCLEOTIDE SEQUENCE</scope>
</reference>
<comment type="caution">
    <text evidence="1">The sequence shown here is derived from an EMBL/GenBank/DDBJ whole genome shotgun (WGS) entry which is preliminary data.</text>
</comment>
<name>A0A0F8YIB0_9ZZZZ</name>
<accession>A0A0F8YIB0</accession>
<protein>
    <submittedName>
        <fullName evidence="1">Uncharacterized protein</fullName>
    </submittedName>
</protein>
<dbReference type="EMBL" id="LAZR01056776">
    <property type="protein sequence ID" value="KKK73465.1"/>
    <property type="molecule type" value="Genomic_DNA"/>
</dbReference>
<dbReference type="AlphaFoldDB" id="A0A0F8YIB0"/>
<feature type="non-terminal residue" evidence="1">
    <location>
        <position position="1"/>
    </location>
</feature>